<feature type="transmembrane region" description="Helical" evidence="6">
    <location>
        <begin position="79"/>
        <end position="99"/>
    </location>
</feature>
<dbReference type="AlphaFoldDB" id="A0A3B0ZI12"/>
<evidence type="ECO:0000256" key="3">
    <source>
        <dbReference type="ARBA" id="ARBA00022692"/>
    </source>
</evidence>
<evidence type="ECO:0000256" key="1">
    <source>
        <dbReference type="ARBA" id="ARBA00004651"/>
    </source>
</evidence>
<gene>
    <name evidence="7" type="ORF">MNBD_GAMMA17-428</name>
</gene>
<protein>
    <recommendedName>
        <fullName evidence="8">ATP synthase protein I</fullName>
    </recommendedName>
</protein>
<comment type="subcellular location">
    <subcellularLocation>
        <location evidence="1">Cell membrane</location>
        <topology evidence="1">Multi-pass membrane protein</topology>
    </subcellularLocation>
</comment>
<dbReference type="InterPro" id="IPR005598">
    <property type="entry name" value="ATP_synth_I"/>
</dbReference>
<evidence type="ECO:0000256" key="6">
    <source>
        <dbReference type="SAM" id="Phobius"/>
    </source>
</evidence>
<organism evidence="7">
    <name type="scientific">hydrothermal vent metagenome</name>
    <dbReference type="NCBI Taxonomy" id="652676"/>
    <lineage>
        <taxon>unclassified sequences</taxon>
        <taxon>metagenomes</taxon>
        <taxon>ecological metagenomes</taxon>
    </lineage>
</organism>
<keyword evidence="3 6" id="KW-0812">Transmembrane</keyword>
<evidence type="ECO:0008006" key="8">
    <source>
        <dbReference type="Google" id="ProtNLM"/>
    </source>
</evidence>
<keyword evidence="5 6" id="KW-0472">Membrane</keyword>
<reference evidence="7" key="1">
    <citation type="submission" date="2018-06" db="EMBL/GenBank/DDBJ databases">
        <authorList>
            <person name="Zhirakovskaya E."/>
        </authorList>
    </citation>
    <scope>NUCLEOTIDE SEQUENCE</scope>
</reference>
<sequence>MNDSAKPAELADNARKIILMQLGIGLVIAAGFFLKDGSWAALSAFYGGLVSVASAAMLSRGINRATIAAEKSAQTSQMILYLGAVVRFVLVLVLFGIGLGALEMAPLALIIGFVITQLVFVLMAGRQGREKQTSAE</sequence>
<dbReference type="GO" id="GO:0005886">
    <property type="term" value="C:plasma membrane"/>
    <property type="evidence" value="ECO:0007669"/>
    <property type="project" value="UniProtKB-SubCell"/>
</dbReference>
<evidence type="ECO:0000256" key="4">
    <source>
        <dbReference type="ARBA" id="ARBA00022989"/>
    </source>
</evidence>
<keyword evidence="4 6" id="KW-1133">Transmembrane helix</keyword>
<dbReference type="Pfam" id="PF03899">
    <property type="entry name" value="ATP-synt_I"/>
    <property type="match status" value="1"/>
</dbReference>
<feature type="transmembrane region" description="Helical" evidence="6">
    <location>
        <begin position="17"/>
        <end position="34"/>
    </location>
</feature>
<evidence type="ECO:0000313" key="7">
    <source>
        <dbReference type="EMBL" id="VAW87873.1"/>
    </source>
</evidence>
<evidence type="ECO:0000256" key="2">
    <source>
        <dbReference type="ARBA" id="ARBA00022475"/>
    </source>
</evidence>
<keyword evidence="2" id="KW-1003">Cell membrane</keyword>
<dbReference type="EMBL" id="UOFQ01000080">
    <property type="protein sequence ID" value="VAW87873.1"/>
    <property type="molecule type" value="Genomic_DNA"/>
</dbReference>
<feature type="transmembrane region" description="Helical" evidence="6">
    <location>
        <begin position="105"/>
        <end position="124"/>
    </location>
</feature>
<evidence type="ECO:0000256" key="5">
    <source>
        <dbReference type="ARBA" id="ARBA00023136"/>
    </source>
</evidence>
<name>A0A3B0ZI12_9ZZZZ</name>
<feature type="transmembrane region" description="Helical" evidence="6">
    <location>
        <begin position="40"/>
        <end position="58"/>
    </location>
</feature>
<proteinExistence type="predicted"/>
<accession>A0A3B0ZI12</accession>